<keyword evidence="2" id="KW-1185">Reference proteome</keyword>
<protein>
    <submittedName>
        <fullName evidence="1">Uncharacterized protein</fullName>
    </submittedName>
</protein>
<name>A0A2T3FKV5_9FIRM</name>
<organism evidence="1 2">
    <name type="scientific">Faecalibacillus faecis</name>
    <dbReference type="NCBI Taxonomy" id="1982628"/>
    <lineage>
        <taxon>Bacteria</taxon>
        <taxon>Bacillati</taxon>
        <taxon>Bacillota</taxon>
        <taxon>Erysipelotrichia</taxon>
        <taxon>Erysipelotrichales</taxon>
        <taxon>Coprobacillaceae</taxon>
        <taxon>Faecalibacillus</taxon>
    </lineage>
</organism>
<proteinExistence type="predicted"/>
<dbReference type="RefSeq" id="WP_106988810.1">
    <property type="nucleotide sequence ID" value="NZ_PYLP01000026.1"/>
</dbReference>
<sequence length="178" mass="20514">MGQYFKAYVENSASKSLGKMMEFGYMHQSYVATICTMIYQNPQIVAFVGDYASGNKAYDVAWNQGNEELDMNINLIEDINKMYLVNHSKKEYVYLKDYYELNNDVKHNRCMHPLALLASIGNDENSGGNYPLWFTSEENSKLVGSWALDHISIEKQKNDFISAKYNELAPRFPLLFDN</sequence>
<evidence type="ECO:0000313" key="1">
    <source>
        <dbReference type="EMBL" id="PST35890.1"/>
    </source>
</evidence>
<dbReference type="EMBL" id="PYLP01000026">
    <property type="protein sequence ID" value="PST35890.1"/>
    <property type="molecule type" value="Genomic_DNA"/>
</dbReference>
<reference evidence="2" key="1">
    <citation type="submission" date="2018-03" db="EMBL/GenBank/DDBJ databases">
        <title>Lachnoclostridium SNUG30370 gen.nov., sp.nov., isolated from human faeces.</title>
        <authorList>
            <person name="Seo B."/>
            <person name="Jeon K."/>
            <person name="Ko G."/>
        </authorList>
    </citation>
    <scope>NUCLEOTIDE SEQUENCE [LARGE SCALE GENOMIC DNA]</scope>
    <source>
        <strain evidence="2">SNUG30370</strain>
    </source>
</reference>
<evidence type="ECO:0000313" key="2">
    <source>
        <dbReference type="Proteomes" id="UP000241201"/>
    </source>
</evidence>
<dbReference type="GeneID" id="77471860"/>
<dbReference type="Proteomes" id="UP000241201">
    <property type="component" value="Unassembled WGS sequence"/>
</dbReference>
<gene>
    <name evidence="1" type="ORF">C7U55_12280</name>
</gene>
<comment type="caution">
    <text evidence="1">The sequence shown here is derived from an EMBL/GenBank/DDBJ whole genome shotgun (WGS) entry which is preliminary data.</text>
</comment>
<dbReference type="AlphaFoldDB" id="A0A2T3FKV5"/>
<accession>A0A2T3FKV5</accession>